<keyword evidence="3" id="KW-0378">Hydrolase</keyword>
<feature type="transmembrane region" description="Helical" evidence="1">
    <location>
        <begin position="131"/>
        <end position="149"/>
    </location>
</feature>
<dbReference type="PANTHER" id="PTHR12277:SF81">
    <property type="entry name" value="PROTEIN ABHD13"/>
    <property type="match status" value="1"/>
</dbReference>
<dbReference type="PANTHER" id="PTHR12277">
    <property type="entry name" value="ALPHA/BETA HYDROLASE DOMAIN-CONTAINING PROTEIN"/>
    <property type="match status" value="1"/>
</dbReference>
<evidence type="ECO:0000313" key="4">
    <source>
        <dbReference type="Proteomes" id="UP000808349"/>
    </source>
</evidence>
<dbReference type="EMBL" id="JADKFW010000004">
    <property type="protein sequence ID" value="MBK9716776.1"/>
    <property type="molecule type" value="Genomic_DNA"/>
</dbReference>
<proteinExistence type="predicted"/>
<dbReference type="AlphaFoldDB" id="A0A9D7S7H2"/>
<dbReference type="Pfam" id="PF12146">
    <property type="entry name" value="Hydrolase_4"/>
    <property type="match status" value="1"/>
</dbReference>
<dbReference type="Gene3D" id="3.40.50.1820">
    <property type="entry name" value="alpha/beta hydrolase"/>
    <property type="match status" value="1"/>
</dbReference>
<comment type="caution">
    <text evidence="3">The sequence shown here is derived from an EMBL/GenBank/DDBJ whole genome shotgun (WGS) entry which is preliminary data.</text>
</comment>
<feature type="transmembrane region" description="Helical" evidence="1">
    <location>
        <begin position="6"/>
        <end position="22"/>
    </location>
</feature>
<keyword evidence="1" id="KW-0472">Membrane</keyword>
<organism evidence="3 4">
    <name type="scientific">Candidatus Defluviibacterium haderslevense</name>
    <dbReference type="NCBI Taxonomy" id="2981993"/>
    <lineage>
        <taxon>Bacteria</taxon>
        <taxon>Pseudomonadati</taxon>
        <taxon>Bacteroidota</taxon>
        <taxon>Saprospiria</taxon>
        <taxon>Saprospirales</taxon>
        <taxon>Saprospiraceae</taxon>
        <taxon>Candidatus Defluviibacterium</taxon>
    </lineage>
</organism>
<accession>A0A9D7S7H2</accession>
<keyword evidence="1" id="KW-1133">Transmembrane helix</keyword>
<reference evidence="3 4" key="1">
    <citation type="submission" date="2020-10" db="EMBL/GenBank/DDBJ databases">
        <title>Connecting structure to function with the recovery of over 1000 high-quality activated sludge metagenome-assembled genomes encoding full-length rRNA genes using long-read sequencing.</title>
        <authorList>
            <person name="Singleton C.M."/>
            <person name="Petriglieri F."/>
            <person name="Kristensen J.M."/>
            <person name="Kirkegaard R.H."/>
            <person name="Michaelsen T.Y."/>
            <person name="Andersen M.H."/>
            <person name="Karst S.M."/>
            <person name="Dueholm M.S."/>
            <person name="Nielsen P.H."/>
            <person name="Albertsen M."/>
        </authorList>
    </citation>
    <scope>NUCLEOTIDE SEQUENCE [LARGE SCALE GENOMIC DNA]</scope>
    <source>
        <strain evidence="3">Ribe_18-Q3-R11-54_BAT3C.373</strain>
    </source>
</reference>
<evidence type="ECO:0000259" key="2">
    <source>
        <dbReference type="Pfam" id="PF12146"/>
    </source>
</evidence>
<protein>
    <submittedName>
        <fullName evidence="3">Alpha/beta fold hydrolase</fullName>
    </submittedName>
</protein>
<keyword evidence="1" id="KW-0812">Transmembrane</keyword>
<dbReference type="InterPro" id="IPR029058">
    <property type="entry name" value="AB_hydrolase_fold"/>
</dbReference>
<sequence>MLYIVGIFFIYIFINFIAFTPVRHTSSTKYNLSGSFKEFKLKHPNEEQINVLYFKSSIPAKATVLFLHGARQSADAWAAYVPAFTERGLNVVIPDYRGYGKSYGNPSEINWYEDGQLTYSWLKTRMHEDSIIIYGAGLGTAVASYLATLNPARFVILENPIYGLRNWIRSHYPALLLPYELKYDFNVYEYLPNSISPTYILQSNRSRECTPEEAIQLQQLLTDPNNMIPIDQEQNVDIYETTDYTKFLDQLAKVL</sequence>
<feature type="domain" description="Serine aminopeptidase S33" evidence="2">
    <location>
        <begin position="59"/>
        <end position="167"/>
    </location>
</feature>
<dbReference type="SUPFAM" id="SSF53474">
    <property type="entry name" value="alpha/beta-Hydrolases"/>
    <property type="match status" value="1"/>
</dbReference>
<evidence type="ECO:0000313" key="3">
    <source>
        <dbReference type="EMBL" id="MBK9716776.1"/>
    </source>
</evidence>
<dbReference type="GO" id="GO:0016787">
    <property type="term" value="F:hydrolase activity"/>
    <property type="evidence" value="ECO:0007669"/>
    <property type="project" value="UniProtKB-KW"/>
</dbReference>
<dbReference type="InterPro" id="IPR022742">
    <property type="entry name" value="Hydrolase_4"/>
</dbReference>
<dbReference type="Proteomes" id="UP000808349">
    <property type="component" value="Unassembled WGS sequence"/>
</dbReference>
<evidence type="ECO:0000256" key="1">
    <source>
        <dbReference type="SAM" id="Phobius"/>
    </source>
</evidence>
<name>A0A9D7S7H2_9BACT</name>
<gene>
    <name evidence="3" type="ORF">IPO85_04535</name>
</gene>